<evidence type="ECO:0000313" key="3">
    <source>
        <dbReference type="Proteomes" id="UP000261948"/>
    </source>
</evidence>
<comment type="caution">
    <text evidence="2">The sequence shown here is derived from an EMBL/GenBank/DDBJ whole genome shotgun (WGS) entry which is preliminary data.</text>
</comment>
<dbReference type="EMBL" id="QURR01000038">
    <property type="protein sequence ID" value="RGE40278.1"/>
    <property type="molecule type" value="Genomic_DNA"/>
</dbReference>
<organism evidence="2 3">
    <name type="scientific">Comamonas testosteroni</name>
    <name type="common">Pseudomonas testosteroni</name>
    <dbReference type="NCBI Taxonomy" id="285"/>
    <lineage>
        <taxon>Bacteria</taxon>
        <taxon>Pseudomonadati</taxon>
        <taxon>Pseudomonadota</taxon>
        <taxon>Betaproteobacteria</taxon>
        <taxon>Burkholderiales</taxon>
        <taxon>Comamonadaceae</taxon>
        <taxon>Comamonas</taxon>
    </lineage>
</organism>
<evidence type="ECO:0000256" key="1">
    <source>
        <dbReference type="SAM" id="MobiDB-lite"/>
    </source>
</evidence>
<accession>A0A373F825</accession>
<feature type="compositionally biased region" description="Polar residues" evidence="1">
    <location>
        <begin position="1"/>
        <end position="23"/>
    </location>
</feature>
<gene>
    <name evidence="2" type="ORF">DZC30_20555</name>
</gene>
<dbReference type="AlphaFoldDB" id="A0A373F825"/>
<reference evidence="2 3" key="1">
    <citation type="submission" date="2018-08" db="EMBL/GenBank/DDBJ databases">
        <title>Comamonas testosteroni strain SWCO2.</title>
        <authorList>
            <person name="Jiang N."/>
            <person name="Zhang X.Z."/>
        </authorList>
    </citation>
    <scope>NUCLEOTIDE SEQUENCE [LARGE SCALE GENOMIC DNA]</scope>
    <source>
        <strain evidence="2 3">SWCO2</strain>
    </source>
</reference>
<protein>
    <submittedName>
        <fullName evidence="2">Uncharacterized protein</fullName>
    </submittedName>
</protein>
<proteinExistence type="predicted"/>
<name>A0A373F825_COMTE</name>
<keyword evidence="3" id="KW-1185">Reference proteome</keyword>
<dbReference type="OrthoDB" id="9151183at2"/>
<feature type="region of interest" description="Disordered" evidence="1">
    <location>
        <begin position="1"/>
        <end position="50"/>
    </location>
</feature>
<feature type="compositionally biased region" description="Polar residues" evidence="1">
    <location>
        <begin position="31"/>
        <end position="42"/>
    </location>
</feature>
<sequence>MSKNSAPTAYKNSKYTNSTNRNSNHTKENDQTTSKLQPSKTKQPPCKLKPSLASNLAEAPATVHAMAIDKLYLDLALSAPELEAVVSRAASLKAEGMLSRGSSQGTFFKMAYYLKLGSGAIARLHLIPTGTAKTFNFQLVLNPNQMESSDCEDLINLMKSLFPTTALKMMRSMLVRRTDLCIELAHLVDMLLIELDGALVGSKIFVETDRGAKLQTVYVGSVTSKQHGIAYDLDASDDFKRQIGEKPSRVKLADDAELSFSSAKGRTRLESRRVFRSAPVTLAELAEIKDPFGDYRIMELKPQAFKGDLGFCNYIECVRIRGINGARKYLLANCGGKDFSTQISAWESKLARMAAVWWKPEQYAASLLETLSQSPAWKFIRPMARSKSND</sequence>
<evidence type="ECO:0000313" key="2">
    <source>
        <dbReference type="EMBL" id="RGE40278.1"/>
    </source>
</evidence>
<dbReference type="Proteomes" id="UP000261948">
    <property type="component" value="Unassembled WGS sequence"/>
</dbReference>